<evidence type="ECO:0000256" key="1">
    <source>
        <dbReference type="ARBA" id="ARBA00022737"/>
    </source>
</evidence>
<dbReference type="FunFam" id="1.25.40.10:FF:000158">
    <property type="entry name" value="pentatricopeptide repeat-containing protein At2g33680"/>
    <property type="match status" value="1"/>
</dbReference>
<dbReference type="InterPro" id="IPR002885">
    <property type="entry name" value="PPR_rpt"/>
</dbReference>
<evidence type="ECO:0000313" key="5">
    <source>
        <dbReference type="Proteomes" id="UP000604825"/>
    </source>
</evidence>
<dbReference type="GO" id="GO:0009451">
    <property type="term" value="P:RNA modification"/>
    <property type="evidence" value="ECO:0007669"/>
    <property type="project" value="InterPro"/>
</dbReference>
<organism evidence="4 5">
    <name type="scientific">Miscanthus lutarioriparius</name>
    <dbReference type="NCBI Taxonomy" id="422564"/>
    <lineage>
        <taxon>Eukaryota</taxon>
        <taxon>Viridiplantae</taxon>
        <taxon>Streptophyta</taxon>
        <taxon>Embryophyta</taxon>
        <taxon>Tracheophyta</taxon>
        <taxon>Spermatophyta</taxon>
        <taxon>Magnoliopsida</taxon>
        <taxon>Liliopsida</taxon>
        <taxon>Poales</taxon>
        <taxon>Poaceae</taxon>
        <taxon>PACMAD clade</taxon>
        <taxon>Panicoideae</taxon>
        <taxon>Andropogonodae</taxon>
        <taxon>Andropogoneae</taxon>
        <taxon>Saccharinae</taxon>
        <taxon>Miscanthus</taxon>
    </lineage>
</organism>
<evidence type="ECO:0000313" key="4">
    <source>
        <dbReference type="EMBL" id="CAD6261770.1"/>
    </source>
</evidence>
<proteinExistence type="predicted"/>
<keyword evidence="2" id="KW-0809">Transit peptide</keyword>
<reference evidence="4" key="1">
    <citation type="submission" date="2020-10" db="EMBL/GenBank/DDBJ databases">
        <authorList>
            <person name="Han B."/>
            <person name="Lu T."/>
            <person name="Zhao Q."/>
            <person name="Huang X."/>
            <person name="Zhao Y."/>
        </authorList>
    </citation>
    <scope>NUCLEOTIDE SEQUENCE</scope>
</reference>
<dbReference type="Proteomes" id="UP000604825">
    <property type="component" value="Unassembled WGS sequence"/>
</dbReference>
<feature type="repeat" description="PPR" evidence="3">
    <location>
        <begin position="207"/>
        <end position="241"/>
    </location>
</feature>
<dbReference type="InterPro" id="IPR046848">
    <property type="entry name" value="E_motif"/>
</dbReference>
<name>A0A811QZ81_9POAL</name>
<feature type="repeat" description="PPR" evidence="3">
    <location>
        <begin position="5"/>
        <end position="39"/>
    </location>
</feature>
<dbReference type="NCBIfam" id="TIGR00756">
    <property type="entry name" value="PPR"/>
    <property type="match status" value="2"/>
</dbReference>
<keyword evidence="5" id="KW-1185">Reference proteome</keyword>
<dbReference type="EMBL" id="CAJGYO010000012">
    <property type="protein sequence ID" value="CAD6261770.1"/>
    <property type="molecule type" value="Genomic_DNA"/>
</dbReference>
<dbReference type="GO" id="GO:0099402">
    <property type="term" value="P:plant organ development"/>
    <property type="evidence" value="ECO:0007669"/>
    <property type="project" value="UniProtKB-ARBA"/>
</dbReference>
<evidence type="ECO:0000256" key="2">
    <source>
        <dbReference type="ARBA" id="ARBA00022946"/>
    </source>
</evidence>
<dbReference type="PROSITE" id="PS51375">
    <property type="entry name" value="PPR"/>
    <property type="match status" value="2"/>
</dbReference>
<dbReference type="PANTHER" id="PTHR47926">
    <property type="entry name" value="PENTATRICOPEPTIDE REPEAT-CONTAINING PROTEIN"/>
    <property type="match status" value="1"/>
</dbReference>
<dbReference type="GO" id="GO:0003723">
    <property type="term" value="F:RNA binding"/>
    <property type="evidence" value="ECO:0007669"/>
    <property type="project" value="InterPro"/>
</dbReference>
<evidence type="ECO:0000256" key="3">
    <source>
        <dbReference type="PROSITE-ProRule" id="PRU00708"/>
    </source>
</evidence>
<dbReference type="AlphaFoldDB" id="A0A811QZ81"/>
<dbReference type="PANTHER" id="PTHR47926:SF349">
    <property type="entry name" value="(WILD MALAYSIAN BANANA) HYPOTHETICAL PROTEIN"/>
    <property type="match status" value="1"/>
</dbReference>
<dbReference type="InterPro" id="IPR011990">
    <property type="entry name" value="TPR-like_helical_dom_sf"/>
</dbReference>
<evidence type="ECO:0008006" key="6">
    <source>
        <dbReference type="Google" id="ProtNLM"/>
    </source>
</evidence>
<dbReference type="OrthoDB" id="185373at2759"/>
<dbReference type="FunFam" id="1.25.40.10:FF:000343">
    <property type="entry name" value="Pentatricopeptide repeat-containing protein At3g58590"/>
    <property type="match status" value="1"/>
</dbReference>
<gene>
    <name evidence="4" type="ORF">NCGR_LOCUS45156</name>
</gene>
<dbReference type="Gene3D" id="1.25.40.10">
    <property type="entry name" value="Tetratricopeptide repeat domain"/>
    <property type="match status" value="3"/>
</dbReference>
<protein>
    <recommendedName>
        <fullName evidence="6">Pentatricopeptide repeat-containing protein</fullName>
    </recommendedName>
</protein>
<dbReference type="Pfam" id="PF01535">
    <property type="entry name" value="PPR"/>
    <property type="match status" value="4"/>
</dbReference>
<dbReference type="InterPro" id="IPR046960">
    <property type="entry name" value="PPR_At4g14850-like_plant"/>
</dbReference>
<comment type="caution">
    <text evidence="4">The sequence shown here is derived from an EMBL/GenBank/DDBJ whole genome shotgun (WGS) entry which is preliminary data.</text>
</comment>
<sequence length="434" mass="46696">MPRRNAVSWSAAIAGLTQGGRPRDALALFRRMRLAGCPPNEFALASALSASSLAPAGAGCAPQLYALSVRLGFGSSVFLTNAFLAAMARHGQLEDAVRLFDGSSIRDIVSWNTLLAGFARHWSVQGWILWRRMAREAVGADGFSFSTVLSGLAASASLASGLQVHAQVVKSGFGDDVYVGNSLVEMYMKSRCLADGTMAFAEIRGKDVVSWTGMATGCLHCGEPAKAIGILSQMMLDGVMPNNYTFATSANVCASLTDLDEGRKVHGYVIKLGDDSDIGVNNALIDMYAKCGQGGFVDEGWIYFNAMEDKFGIQPGEDHYACMVDLLGKAGHIQEAEELISRMPFQPGVLVWQTLLGACHRHGNEAVGRRATEHALALENDDPSTYMLLCNTLAGQHDWDGARRVRGLMGAEILKLPGSSWFQSMSDRNRACIR</sequence>
<keyword evidence="1" id="KW-0677">Repeat</keyword>
<dbReference type="Pfam" id="PF20431">
    <property type="entry name" value="E_motif"/>
    <property type="match status" value="1"/>
</dbReference>
<accession>A0A811QZ81</accession>